<evidence type="ECO:0000313" key="6">
    <source>
        <dbReference type="EMBL" id="CCI41704.1"/>
    </source>
</evidence>
<gene>
    <name evidence="6" type="ORF">BN9_024880</name>
</gene>
<dbReference type="SMART" id="SM00368">
    <property type="entry name" value="LRR_RI"/>
    <property type="match status" value="2"/>
</dbReference>
<name>A0A024G4B5_9STRA</name>
<dbReference type="InterPro" id="IPR001611">
    <property type="entry name" value="Leu-rich_rpt"/>
</dbReference>
<dbReference type="OrthoDB" id="120976at2759"/>
<feature type="coiled-coil region" evidence="5">
    <location>
        <begin position="388"/>
        <end position="489"/>
    </location>
</feature>
<feature type="coiled-coil region" evidence="5">
    <location>
        <begin position="758"/>
        <end position="792"/>
    </location>
</feature>
<evidence type="ECO:0000256" key="2">
    <source>
        <dbReference type="ARBA" id="ARBA00022490"/>
    </source>
</evidence>
<organism evidence="6 7">
    <name type="scientific">Albugo candida</name>
    <dbReference type="NCBI Taxonomy" id="65357"/>
    <lineage>
        <taxon>Eukaryota</taxon>
        <taxon>Sar</taxon>
        <taxon>Stramenopiles</taxon>
        <taxon>Oomycota</taxon>
        <taxon>Peronosporomycetes</taxon>
        <taxon>Albuginales</taxon>
        <taxon>Albuginaceae</taxon>
        <taxon>Albugo</taxon>
    </lineage>
</organism>
<reference evidence="6 7" key="1">
    <citation type="submission" date="2012-05" db="EMBL/GenBank/DDBJ databases">
        <title>Recombination and specialization in a pathogen metapopulation.</title>
        <authorList>
            <person name="Gardiner A."/>
            <person name="Kemen E."/>
            <person name="Schultz-Larsen T."/>
            <person name="MacLean D."/>
            <person name="Van Oosterhout C."/>
            <person name="Jones J.D.G."/>
        </authorList>
    </citation>
    <scope>NUCLEOTIDE SEQUENCE [LARGE SCALE GENOMIC DNA]</scope>
    <source>
        <strain evidence="6 7">Ac Nc2</strain>
    </source>
</reference>
<sequence length="828" mass="94856">MDIMDYVAAIAQETPDMVVHFWTPCHATPYYSVVHQNITMWFPDCSPANRERPEGSQSDQLQRDITGSLKKMYFFQDDADRTNSLEKFKSWPNYAIFFSAHEVMVGQLLKDQGFHRNASFFHSHFSGDAEDRENMAQMVVYRRVIIITFKIVYKSLIEGASSFCHRKAPRMGQSIFDQLELPSNILNYSNGYWGDSKCHEIVKHALSTTQPSFLDMRGNRIEAVGAKILATKLLRFPKKHHIVAISLEWNNVGILDEGVFAIAKALEIDTNLVKLDLRNNNITSDGATALAQALVCNKSLRSLDLRWNDVGNAGAVAFKDTIRDENHTLIQLELMGNNCNVRHLADIDNLLQRNRKATREHHCEATDIRGFPSSSAKLSKDEGSDELVLQVLAEKDKLFEELQLLRKQVISQDDRIAALESKVVSANRKLEGAKQDAEDWKRREFSLKQELHESRLHFDELENRTKLSEERHQVTKSTLERELEALRSESFRKYAAQTSELDIKNTHCSAVQADNLKLSTEVHTLQQKISMKDAETKKHRDELQVTQKELEGKISSLIVSHQEKISAQERMHQNEVSMLQSQLRSCQEELDDRRRSADASRQKTEDLQANIMLLRATYEKDLASVRVTIEAELQMRMQRAVGSIDEKLQEAKKAREQLECELAKHIDTTATLLDQIAQKEGDNAQQRQTHRENIAELESRLQKHKEQEDTVRQECKSLESKIQAQLRQIQHMDGVANRMKAKYEQQLEEQGRLCKGEIDALRTEIQTKNLVVEQLETKVIKVEENLTRQAADFSKRFSAFIKSFKTFLNEQEGKGALEQPAVGISDTA</sequence>
<accession>A0A024G4B5</accession>
<keyword evidence="7" id="KW-1185">Reference proteome</keyword>
<dbReference type="Gene3D" id="3.80.10.10">
    <property type="entry name" value="Ribonuclease Inhibitor"/>
    <property type="match status" value="1"/>
</dbReference>
<evidence type="ECO:0000256" key="5">
    <source>
        <dbReference type="SAM" id="Coils"/>
    </source>
</evidence>
<dbReference type="Proteomes" id="UP000053237">
    <property type="component" value="Unassembled WGS sequence"/>
</dbReference>
<feature type="coiled-coil region" evidence="5">
    <location>
        <begin position="637"/>
        <end position="728"/>
    </location>
</feature>
<dbReference type="PANTHER" id="PTHR23170">
    <property type="entry name" value="NY-REN-58 ANTIGEN"/>
    <property type="match status" value="1"/>
</dbReference>
<evidence type="ECO:0000256" key="3">
    <source>
        <dbReference type="ARBA" id="ARBA00023054"/>
    </source>
</evidence>
<dbReference type="InterPro" id="IPR032675">
    <property type="entry name" value="LRR_dom_sf"/>
</dbReference>
<proteinExistence type="predicted"/>
<keyword evidence="2" id="KW-0963">Cytoplasm</keyword>
<dbReference type="Pfam" id="PF13516">
    <property type="entry name" value="LRR_6"/>
    <property type="match status" value="2"/>
</dbReference>
<dbReference type="PANTHER" id="PTHR23170:SF3">
    <property type="entry name" value="LEUCINE-RICH REPEAT-CONTAINING PROTEIN 45"/>
    <property type="match status" value="1"/>
</dbReference>
<evidence type="ECO:0000313" key="7">
    <source>
        <dbReference type="Proteomes" id="UP000053237"/>
    </source>
</evidence>
<evidence type="ECO:0000256" key="1">
    <source>
        <dbReference type="ARBA" id="ARBA00004300"/>
    </source>
</evidence>
<comment type="subcellular location">
    <subcellularLocation>
        <location evidence="1">Cytoplasm</location>
        <location evidence="1">Cytoskeleton</location>
        <location evidence="1">Microtubule organizing center</location>
        <location evidence="1">Centrosome</location>
    </subcellularLocation>
</comment>
<dbReference type="AlphaFoldDB" id="A0A024G4B5"/>
<dbReference type="EMBL" id="CAIX01000023">
    <property type="protein sequence ID" value="CCI41704.1"/>
    <property type="molecule type" value="Genomic_DNA"/>
</dbReference>
<dbReference type="SUPFAM" id="SSF52047">
    <property type="entry name" value="RNI-like"/>
    <property type="match status" value="1"/>
</dbReference>
<protein>
    <submittedName>
        <fullName evidence="6">Uncharacterized protein</fullName>
    </submittedName>
</protein>
<dbReference type="STRING" id="65357.A0A024G4B5"/>
<dbReference type="InterPro" id="IPR052116">
    <property type="entry name" value="Centro_Cilium_Assembly"/>
</dbReference>
<comment type="caution">
    <text evidence="6">The sequence shown here is derived from an EMBL/GenBank/DDBJ whole genome shotgun (WGS) entry which is preliminary data.</text>
</comment>
<evidence type="ECO:0000256" key="4">
    <source>
        <dbReference type="ARBA" id="ARBA00023212"/>
    </source>
</evidence>
<keyword evidence="4" id="KW-0206">Cytoskeleton</keyword>
<dbReference type="GO" id="GO:0005813">
    <property type="term" value="C:centrosome"/>
    <property type="evidence" value="ECO:0007669"/>
    <property type="project" value="UniProtKB-SubCell"/>
</dbReference>
<keyword evidence="3 5" id="KW-0175">Coiled coil</keyword>
<dbReference type="InParanoid" id="A0A024G4B5"/>